<dbReference type="CDD" id="cd04301">
    <property type="entry name" value="NAT_SF"/>
    <property type="match status" value="1"/>
</dbReference>
<sequence length="169" mass="18959">MSEIPARDIQILPATDSDYEDVMAISGGIYKGTDYLPIRYHMWLKDPQRKMFVARSEGKVVAFDSFVLVDGGFTAVMQGLRVAPWIRGCGVAGIIQRKCIDTLRSNHPNVTKVRLTRAQDPSPSIKSKYHLVHSKAVVSLILRNDQLTDAIMLLEQKVNKLEGKDLLLH</sequence>
<name>A0A8T2IJ12_9PIPI</name>
<dbReference type="Proteomes" id="UP000812440">
    <property type="component" value="Unassembled WGS sequence"/>
</dbReference>
<dbReference type="PANTHER" id="PTHR47403">
    <property type="entry name" value="LOC100145250 PROTEIN"/>
    <property type="match status" value="1"/>
</dbReference>
<evidence type="ECO:0000313" key="2">
    <source>
        <dbReference type="EMBL" id="KAG8431647.1"/>
    </source>
</evidence>
<feature type="domain" description="N-acetyltransferase" evidence="1">
    <location>
        <begin position="9"/>
        <end position="157"/>
    </location>
</feature>
<evidence type="ECO:0000313" key="3">
    <source>
        <dbReference type="Proteomes" id="UP000812440"/>
    </source>
</evidence>
<dbReference type="InterPro" id="IPR000182">
    <property type="entry name" value="GNAT_dom"/>
</dbReference>
<reference evidence="2" key="1">
    <citation type="thesis" date="2020" institute="ProQuest LLC" country="789 East Eisenhower Parkway, Ann Arbor, MI, USA">
        <title>Comparative Genomics and Chromosome Evolution.</title>
        <authorList>
            <person name="Mudd A.B."/>
        </authorList>
    </citation>
    <scope>NUCLEOTIDE SEQUENCE</scope>
    <source>
        <strain evidence="2">Female2</strain>
        <tissue evidence="2">Blood</tissue>
    </source>
</reference>
<dbReference type="PANTHER" id="PTHR47403:SF2">
    <property type="entry name" value="N-ACETYLTRANSFERASE 16,-LIKE"/>
    <property type="match status" value="1"/>
</dbReference>
<dbReference type="InterPro" id="IPR016181">
    <property type="entry name" value="Acyl_CoA_acyltransferase"/>
</dbReference>
<dbReference type="AlphaFoldDB" id="A0A8T2IJ12"/>
<keyword evidence="3" id="KW-1185">Reference proteome</keyword>
<gene>
    <name evidence="2" type="ORF">GDO86_020631</name>
</gene>
<dbReference type="SUPFAM" id="SSF55729">
    <property type="entry name" value="Acyl-CoA N-acyltransferases (Nat)"/>
    <property type="match status" value="1"/>
</dbReference>
<dbReference type="GO" id="GO:0016747">
    <property type="term" value="F:acyltransferase activity, transferring groups other than amino-acyl groups"/>
    <property type="evidence" value="ECO:0007669"/>
    <property type="project" value="InterPro"/>
</dbReference>
<accession>A0A8T2IJ12</accession>
<dbReference type="Pfam" id="PF00583">
    <property type="entry name" value="Acetyltransf_1"/>
    <property type="match status" value="1"/>
</dbReference>
<proteinExistence type="predicted"/>
<dbReference type="Gene3D" id="3.40.630.30">
    <property type="match status" value="1"/>
</dbReference>
<evidence type="ECO:0000259" key="1">
    <source>
        <dbReference type="PROSITE" id="PS51186"/>
    </source>
</evidence>
<comment type="caution">
    <text evidence="2">The sequence shown here is derived from an EMBL/GenBank/DDBJ whole genome shotgun (WGS) entry which is preliminary data.</text>
</comment>
<organism evidence="2 3">
    <name type="scientific">Hymenochirus boettgeri</name>
    <name type="common">Congo dwarf clawed frog</name>
    <dbReference type="NCBI Taxonomy" id="247094"/>
    <lineage>
        <taxon>Eukaryota</taxon>
        <taxon>Metazoa</taxon>
        <taxon>Chordata</taxon>
        <taxon>Craniata</taxon>
        <taxon>Vertebrata</taxon>
        <taxon>Euteleostomi</taxon>
        <taxon>Amphibia</taxon>
        <taxon>Batrachia</taxon>
        <taxon>Anura</taxon>
        <taxon>Pipoidea</taxon>
        <taxon>Pipidae</taxon>
        <taxon>Pipinae</taxon>
        <taxon>Hymenochirus</taxon>
    </lineage>
</organism>
<dbReference type="PROSITE" id="PS51186">
    <property type="entry name" value="GNAT"/>
    <property type="match status" value="1"/>
</dbReference>
<dbReference type="OrthoDB" id="8889733at2759"/>
<protein>
    <recommendedName>
        <fullName evidence="1">N-acetyltransferase domain-containing protein</fullName>
    </recommendedName>
</protein>
<dbReference type="EMBL" id="JAACNH010000107">
    <property type="protein sequence ID" value="KAG8431647.1"/>
    <property type="molecule type" value="Genomic_DNA"/>
</dbReference>